<accession>A0A4R6SHY2</accession>
<sequence length="73" mass="7692">MRPERALQQRFTETAERFRTGQVGAVINNTLTVTTSGGASLTVPRLATWTPAVGDVVVLALTPGGWIALGKIA</sequence>
<comment type="caution">
    <text evidence="1">The sequence shown here is derived from an EMBL/GenBank/DDBJ whole genome shotgun (WGS) entry which is preliminary data.</text>
</comment>
<dbReference type="EMBL" id="SNXZ01000002">
    <property type="protein sequence ID" value="TDQ01237.1"/>
    <property type="molecule type" value="Genomic_DNA"/>
</dbReference>
<gene>
    <name evidence="1" type="ORF">EV186_1021105</name>
</gene>
<dbReference type="RefSeq" id="WP_133849836.1">
    <property type="nucleotide sequence ID" value="NZ_SNXZ01000002.1"/>
</dbReference>
<reference evidence="1 2" key="1">
    <citation type="submission" date="2019-03" db="EMBL/GenBank/DDBJ databases">
        <title>Genomic Encyclopedia of Type Strains, Phase IV (KMG-IV): sequencing the most valuable type-strain genomes for metagenomic binning, comparative biology and taxonomic classification.</title>
        <authorList>
            <person name="Goeker M."/>
        </authorList>
    </citation>
    <scope>NUCLEOTIDE SEQUENCE [LARGE SCALE GENOMIC DNA]</scope>
    <source>
        <strain evidence="1 2">DSM 45361</strain>
    </source>
</reference>
<keyword evidence="2" id="KW-1185">Reference proteome</keyword>
<evidence type="ECO:0000313" key="2">
    <source>
        <dbReference type="Proteomes" id="UP000295444"/>
    </source>
</evidence>
<dbReference type="AlphaFoldDB" id="A0A4R6SHY2"/>
<proteinExistence type="predicted"/>
<protein>
    <submittedName>
        <fullName evidence="1">Uncharacterized protein</fullName>
    </submittedName>
</protein>
<dbReference type="OrthoDB" id="3629068at2"/>
<name>A0A4R6SHY2_LABRH</name>
<dbReference type="Proteomes" id="UP000295444">
    <property type="component" value="Unassembled WGS sequence"/>
</dbReference>
<evidence type="ECO:0000313" key="1">
    <source>
        <dbReference type="EMBL" id="TDQ01237.1"/>
    </source>
</evidence>
<organism evidence="1 2">
    <name type="scientific">Labedaea rhizosphaerae</name>
    <dbReference type="NCBI Taxonomy" id="598644"/>
    <lineage>
        <taxon>Bacteria</taxon>
        <taxon>Bacillati</taxon>
        <taxon>Actinomycetota</taxon>
        <taxon>Actinomycetes</taxon>
        <taxon>Pseudonocardiales</taxon>
        <taxon>Pseudonocardiaceae</taxon>
        <taxon>Labedaea</taxon>
    </lineage>
</organism>